<evidence type="ECO:0000313" key="1">
    <source>
        <dbReference type="EMBL" id="QHT23187.1"/>
    </source>
</evidence>
<proteinExistence type="predicted"/>
<dbReference type="EMBL" id="MN739727">
    <property type="protein sequence ID" value="QHT23187.1"/>
    <property type="molecule type" value="Genomic_DNA"/>
</dbReference>
<organism evidence="1">
    <name type="scientific">viral metagenome</name>
    <dbReference type="NCBI Taxonomy" id="1070528"/>
    <lineage>
        <taxon>unclassified sequences</taxon>
        <taxon>metagenomes</taxon>
        <taxon>organismal metagenomes</taxon>
    </lineage>
</organism>
<name>A0A6C0E215_9ZZZZ</name>
<accession>A0A6C0E215</accession>
<protein>
    <recommendedName>
        <fullName evidence="2">Tc1-like transposase DDE domain-containing protein</fullName>
    </recommendedName>
</protein>
<sequence length="42" mass="4960">MDNAVIHKSKIIRETIENSKNEFIPLSSRTNAIEEYFIQLEH</sequence>
<evidence type="ECO:0008006" key="2">
    <source>
        <dbReference type="Google" id="ProtNLM"/>
    </source>
</evidence>
<dbReference type="AlphaFoldDB" id="A0A6C0E215"/>
<reference evidence="1" key="1">
    <citation type="journal article" date="2020" name="Nature">
        <title>Giant virus diversity and host interactions through global metagenomics.</title>
        <authorList>
            <person name="Schulz F."/>
            <person name="Roux S."/>
            <person name="Paez-Espino D."/>
            <person name="Jungbluth S."/>
            <person name="Walsh D.A."/>
            <person name="Denef V.J."/>
            <person name="McMahon K.D."/>
            <person name="Konstantinidis K.T."/>
            <person name="Eloe-Fadrosh E.A."/>
            <person name="Kyrpides N.C."/>
            <person name="Woyke T."/>
        </authorList>
    </citation>
    <scope>NUCLEOTIDE SEQUENCE</scope>
    <source>
        <strain evidence="1">GVMAG-M-3300023179-114</strain>
    </source>
</reference>